<feature type="compositionally biased region" description="Basic and acidic residues" evidence="1">
    <location>
        <begin position="1043"/>
        <end position="1054"/>
    </location>
</feature>
<sequence length="1929" mass="211499">MALNAAAVDRVSSVQLSVTSTSDVSASVDAPALELKVTDGLAASDTPGAFDGWVAAKGDKPGTVITSANQTFVPKLPPLANRINIMRDGRFGLHEFSRWPQSYKPSLMHLALIPRGPLPEGPSAVMWQPIGETDWTQDLGCGVVGMGFLRPELLDELAEEAARILARFDSAGLDYPKHRDAGTSLALIIRHLLDRIRLLPSTWEDTLIIATHIQRLVLEMAGLIKWLNDGVNRYFDPTFTAKVTMDVLGTFTDSPSAAQHFFRIGVPFWLVQPLTLRTRIFHVVDVVSPDFSVQPGTFQIVPNNRDVARMLMFPGDWQPMVRTRMIEAHCHMRLRPLTDSPEQGRIKRQRVAVPEVPSPSPPPSSSSQCKPKIRKAHHPAKTKAASANNEVNGSLQGVQLHPGRVMLPSPIVTYPAAFRSALRKSAPILGDPPFAVEYYFPPPFLLDVPYAERELKLGRYVHNMVRVRSFCRVRLLEPSIGGQPLTISEWRDVLWGEYTDMEITLRSKAGVQQRRLRRDSIRRLFGTGGGIPTHSPDIVATLGQYKITEATALDNPAVRRQLIWESHETNWRCELYALDSALLGTYEWDDLVRCQRDALIAKVWGACSGLSLAPHWEKETPAFCWKSVQDVGWEDSREPLCAFLTVLSRWPGFPEQLKGDPQRVLNCGIGTFEVIQKDAVAFYVLSGQAQKGFIDAGRQLGASPHAMGTTKWRAEELVFLVEQRVSAETRDLLNTGERGALRRACEHIADLYMKKFGQAFPAETKEEHALRKAHATTRQRRNLPPQYHEETKQECEERLSGIIDRIVTWMKHQNRKDEKRKQKAATAPVSFAPGISLPSSPKPRKITARSLFKKDHPDKPAAQTIEVDGVLKADIGQWQKDVKVAFNNLPEGVQESLEKQAALLNAASSRQDSTLSEEATRAQNASILPQHVTQMAKAWHRATGYLGLCLIGGVDERGVIAAHSIPIGQTANGHTFEECFAQDIGWSVDRLRTRLYTYLQDVFDPKRELPSGPDDVLSGGGASDRPATPEPVADLEFVAASKHHESIDQDRSRELSPLPSESEGSWISYSTSSQLRAQTPNADQIEREAGGEGEAAGVDDDGLPAEVPVINFVECNAVQATDDAVLPTSDAVAQPAASDAISQPTCTISEHHIEPLATTEHTPLPVPETPAASDVIFQPASAISHLPSSDPAPRTAGGSSGSAKNRASAKGSRGVSKKKSKKKRSQAPLMTDTSAKPSAMPPAKLSVKPSATSKADEVRPRAKPLQVPDGFVARQSGRERSATSRSLWQETKGKSVRKAKTTTKTAMKRKRSGGSWMRSWIMRKRTQLIATVRRIWMVANIPKSCDYARYRLSEVWNAAILQREKDGQSGCCDGQGDINVDERCFSVSSSRSAGPSWKKAKKPRYSQDLRALCLEGADSRKPMALQACPKCSITANLEPRMTYAHPNSGRWHIMCYNCKYFSIPTQSPIPPEQEAAIEVQRTADAKKQAEEDERKKQCSAEREAVAAAEQEGREKERCNDLSPCEGRKKRQGEDITLKPPSKRRAGSRNTQDRLGKDKSFPLGRVLVPATPEKPATSSSQEEVVFATPGNLATSPSPQIVAPPATPIASAGTTSKLVLSLEELLNDEAWWSDGAAKSVAADAKKATDAKKGTAGNVGMDGGPSSECPEVRSLLNKFHSVKPFVPRPFPMATPTPPPPSQPATAPLIPPSSRKIRAATPDDVISISDSDSAVSSIHVRDYDGKVIEILSDDSSRIPTGPGGRKVVDICSDVDLSDLSSMDNAVFATDGWSMEANVGDQIGKAHAESAGGSEELLKPVEAEDELIAQSKPGGFVVHVVMWWKEHCHPIFGSIVAQEQPGQRTMVTVSEIPRFVQVIMAGALTSWVDIECLGLELWMFETVQAYNERKPLPDEVVVPGTTRFQLWKGKAKAV</sequence>
<gene>
    <name evidence="2" type="ORF">A0H81_12297</name>
</gene>
<feature type="compositionally biased region" description="Basic and acidic residues" evidence="1">
    <location>
        <begin position="1550"/>
        <end position="1559"/>
    </location>
</feature>
<dbReference type="PANTHER" id="PTHR48125">
    <property type="entry name" value="LP07818P1"/>
    <property type="match status" value="1"/>
</dbReference>
<proteinExistence type="predicted"/>
<dbReference type="OrthoDB" id="2804332at2759"/>
<name>A0A1C7LU72_GRIFR</name>
<dbReference type="STRING" id="5627.A0A1C7LU72"/>
<comment type="caution">
    <text evidence="2">The sequence shown here is derived from an EMBL/GenBank/DDBJ whole genome shotgun (WGS) entry which is preliminary data.</text>
</comment>
<protein>
    <submittedName>
        <fullName evidence="2">Uncharacterized protein</fullName>
    </submittedName>
</protein>
<evidence type="ECO:0000256" key="1">
    <source>
        <dbReference type="SAM" id="MobiDB-lite"/>
    </source>
</evidence>
<feature type="compositionally biased region" description="Basic residues" evidence="1">
    <location>
        <begin position="1215"/>
        <end position="1225"/>
    </location>
</feature>
<feature type="region of interest" description="Disordered" evidence="1">
    <location>
        <begin position="352"/>
        <end position="391"/>
    </location>
</feature>
<accession>A0A1C7LU72</accession>
<feature type="region of interest" description="Disordered" evidence="1">
    <location>
        <begin position="1480"/>
        <end position="1581"/>
    </location>
</feature>
<feature type="region of interest" description="Disordered" evidence="1">
    <location>
        <begin position="1007"/>
        <end position="1029"/>
    </location>
</feature>
<organism evidence="2 3">
    <name type="scientific">Grifola frondosa</name>
    <name type="common">Maitake</name>
    <name type="synonym">Polyporus frondosus</name>
    <dbReference type="NCBI Taxonomy" id="5627"/>
    <lineage>
        <taxon>Eukaryota</taxon>
        <taxon>Fungi</taxon>
        <taxon>Dikarya</taxon>
        <taxon>Basidiomycota</taxon>
        <taxon>Agaricomycotina</taxon>
        <taxon>Agaricomycetes</taxon>
        <taxon>Polyporales</taxon>
        <taxon>Grifolaceae</taxon>
        <taxon>Grifola</taxon>
    </lineage>
</organism>
<feature type="compositionally biased region" description="Basic residues" evidence="1">
    <location>
        <begin position="371"/>
        <end position="381"/>
    </location>
</feature>
<dbReference type="PANTHER" id="PTHR48125:SF12">
    <property type="entry name" value="AT HOOK TRANSCRIPTION FACTOR FAMILY-RELATED"/>
    <property type="match status" value="1"/>
</dbReference>
<feature type="region of interest" description="Disordered" evidence="1">
    <location>
        <begin position="1043"/>
        <end position="1083"/>
    </location>
</feature>
<evidence type="ECO:0000313" key="3">
    <source>
        <dbReference type="Proteomes" id="UP000092993"/>
    </source>
</evidence>
<dbReference type="Proteomes" id="UP000092993">
    <property type="component" value="Unassembled WGS sequence"/>
</dbReference>
<feature type="compositionally biased region" description="Basic residues" evidence="1">
    <location>
        <begin position="1294"/>
        <end position="1312"/>
    </location>
</feature>
<evidence type="ECO:0000313" key="2">
    <source>
        <dbReference type="EMBL" id="OBZ67736.1"/>
    </source>
</evidence>
<keyword evidence="3" id="KW-1185">Reference proteome</keyword>
<feature type="compositionally biased region" description="Basic and acidic residues" evidence="1">
    <location>
        <begin position="1481"/>
        <end position="1519"/>
    </location>
</feature>
<feature type="region of interest" description="Disordered" evidence="1">
    <location>
        <begin position="1183"/>
        <end position="1314"/>
    </location>
</feature>
<reference evidence="2 3" key="1">
    <citation type="submission" date="2016-03" db="EMBL/GenBank/DDBJ databases">
        <title>Whole genome sequencing of Grifola frondosa 9006-11.</title>
        <authorList>
            <person name="Min B."/>
            <person name="Park H."/>
            <person name="Kim J.-G."/>
            <person name="Cho H."/>
            <person name="Oh Y.-L."/>
            <person name="Kong W.-S."/>
            <person name="Choi I.-G."/>
        </authorList>
    </citation>
    <scope>NUCLEOTIDE SEQUENCE [LARGE SCALE GENOMIC DNA]</scope>
    <source>
        <strain evidence="2 3">9006-11</strain>
    </source>
</reference>
<feature type="region of interest" description="Disordered" evidence="1">
    <location>
        <begin position="813"/>
        <end position="844"/>
    </location>
</feature>
<feature type="compositionally biased region" description="Polar residues" evidence="1">
    <location>
        <begin position="1065"/>
        <end position="1082"/>
    </location>
</feature>
<dbReference type="EMBL" id="LUGG01000023">
    <property type="protein sequence ID" value="OBZ67736.1"/>
    <property type="molecule type" value="Genomic_DNA"/>
</dbReference>